<dbReference type="PROSITE" id="PS50994">
    <property type="entry name" value="INTEGRASE"/>
    <property type="match status" value="1"/>
</dbReference>
<dbReference type="EMBL" id="BGPR01000822">
    <property type="protein sequence ID" value="GBM36847.1"/>
    <property type="molecule type" value="Genomic_DNA"/>
</dbReference>
<evidence type="ECO:0000256" key="1">
    <source>
        <dbReference type="ARBA" id="ARBA00022722"/>
    </source>
</evidence>
<feature type="domain" description="Integrase catalytic" evidence="10">
    <location>
        <begin position="1"/>
        <end position="123"/>
    </location>
</feature>
<evidence type="ECO:0000256" key="8">
    <source>
        <dbReference type="ARBA" id="ARBA00022932"/>
    </source>
</evidence>
<comment type="caution">
    <text evidence="11">The sequence shown here is derived from an EMBL/GenBank/DDBJ whole genome shotgun (WGS) entry which is preliminary data.</text>
</comment>
<dbReference type="GO" id="GO:0003887">
    <property type="term" value="F:DNA-directed DNA polymerase activity"/>
    <property type="evidence" value="ECO:0007669"/>
    <property type="project" value="UniProtKB-KW"/>
</dbReference>
<evidence type="ECO:0000256" key="2">
    <source>
        <dbReference type="ARBA" id="ARBA00022723"/>
    </source>
</evidence>
<evidence type="ECO:0000256" key="9">
    <source>
        <dbReference type="ARBA" id="ARBA00023172"/>
    </source>
</evidence>
<keyword evidence="4" id="KW-0378">Hydrolase</keyword>
<keyword evidence="12" id="KW-1185">Reference proteome</keyword>
<accession>A0A4Y2F7E6</accession>
<proteinExistence type="predicted"/>
<dbReference type="GO" id="GO:0006310">
    <property type="term" value="P:DNA recombination"/>
    <property type="evidence" value="ECO:0007669"/>
    <property type="project" value="UniProtKB-KW"/>
</dbReference>
<evidence type="ECO:0000256" key="4">
    <source>
        <dbReference type="ARBA" id="ARBA00022801"/>
    </source>
</evidence>
<keyword evidence="5" id="KW-0460">Magnesium</keyword>
<dbReference type="OrthoDB" id="413361at2759"/>
<keyword evidence="6" id="KW-0229">DNA integration</keyword>
<dbReference type="GO" id="GO:0016787">
    <property type="term" value="F:hydrolase activity"/>
    <property type="evidence" value="ECO:0007669"/>
    <property type="project" value="UniProtKB-KW"/>
</dbReference>
<dbReference type="GO" id="GO:0015074">
    <property type="term" value="P:DNA integration"/>
    <property type="evidence" value="ECO:0007669"/>
    <property type="project" value="UniProtKB-KW"/>
</dbReference>
<evidence type="ECO:0000256" key="6">
    <source>
        <dbReference type="ARBA" id="ARBA00022908"/>
    </source>
</evidence>
<evidence type="ECO:0000313" key="12">
    <source>
        <dbReference type="Proteomes" id="UP000499080"/>
    </source>
</evidence>
<organism evidence="11 12">
    <name type="scientific">Araneus ventricosus</name>
    <name type="common">Orbweaver spider</name>
    <name type="synonym">Epeira ventricosa</name>
    <dbReference type="NCBI Taxonomy" id="182803"/>
    <lineage>
        <taxon>Eukaryota</taxon>
        <taxon>Metazoa</taxon>
        <taxon>Ecdysozoa</taxon>
        <taxon>Arthropoda</taxon>
        <taxon>Chelicerata</taxon>
        <taxon>Arachnida</taxon>
        <taxon>Araneae</taxon>
        <taxon>Araneomorphae</taxon>
        <taxon>Entelegynae</taxon>
        <taxon>Araneoidea</taxon>
        <taxon>Araneidae</taxon>
        <taxon>Araneus</taxon>
    </lineage>
</organism>
<keyword evidence="9" id="KW-0233">DNA recombination</keyword>
<dbReference type="Gene3D" id="3.30.420.10">
    <property type="entry name" value="Ribonuclease H-like superfamily/Ribonuclease H"/>
    <property type="match status" value="1"/>
</dbReference>
<dbReference type="InterPro" id="IPR001584">
    <property type="entry name" value="Integrase_cat-core"/>
</dbReference>
<evidence type="ECO:0000256" key="5">
    <source>
        <dbReference type="ARBA" id="ARBA00022842"/>
    </source>
</evidence>
<name>A0A4Y2F7E6_ARAVE</name>
<dbReference type="AlphaFoldDB" id="A0A4Y2F7E6"/>
<dbReference type="PANTHER" id="PTHR42648:SF11">
    <property type="entry name" value="TRANSPOSON TY4-P GAG-POL POLYPROTEIN"/>
    <property type="match status" value="1"/>
</dbReference>
<sequence length="155" mass="17484">MCKKSEVVNCLKRFIGESEAAGHRIKELLSDGGTSFNNSEVKALLASKGIINRISMPYTPEQNGAAERENRTLVECAQSLIHTKELPIKLWAEAINTSVYMLNRTAKTLVPGKSPYEIWFNKEKPCTDHLRIFGAEFSGLFIYVKKPELPLSRFH</sequence>
<keyword evidence="8" id="KW-0808">Transferase</keyword>
<dbReference type="GO" id="GO:0003964">
    <property type="term" value="F:RNA-directed DNA polymerase activity"/>
    <property type="evidence" value="ECO:0007669"/>
    <property type="project" value="UniProtKB-KW"/>
</dbReference>
<dbReference type="PANTHER" id="PTHR42648">
    <property type="entry name" value="TRANSPOSASE, PUTATIVE-RELATED"/>
    <property type="match status" value="1"/>
</dbReference>
<dbReference type="InterPro" id="IPR039537">
    <property type="entry name" value="Retrotran_Ty1/copia-like"/>
</dbReference>
<keyword evidence="7" id="KW-0695">RNA-directed DNA polymerase</keyword>
<dbReference type="GO" id="GO:0003676">
    <property type="term" value="F:nucleic acid binding"/>
    <property type="evidence" value="ECO:0007669"/>
    <property type="project" value="InterPro"/>
</dbReference>
<evidence type="ECO:0000313" key="11">
    <source>
        <dbReference type="EMBL" id="GBM36847.1"/>
    </source>
</evidence>
<evidence type="ECO:0000259" key="10">
    <source>
        <dbReference type="PROSITE" id="PS50994"/>
    </source>
</evidence>
<dbReference type="InterPro" id="IPR036397">
    <property type="entry name" value="RNaseH_sf"/>
</dbReference>
<keyword evidence="3" id="KW-0255">Endonuclease</keyword>
<dbReference type="SUPFAM" id="SSF53098">
    <property type="entry name" value="Ribonuclease H-like"/>
    <property type="match status" value="1"/>
</dbReference>
<dbReference type="InterPro" id="IPR012337">
    <property type="entry name" value="RNaseH-like_sf"/>
</dbReference>
<dbReference type="Proteomes" id="UP000499080">
    <property type="component" value="Unassembled WGS sequence"/>
</dbReference>
<reference evidence="11 12" key="1">
    <citation type="journal article" date="2019" name="Sci. Rep.">
        <title>Orb-weaving spider Araneus ventricosus genome elucidates the spidroin gene catalogue.</title>
        <authorList>
            <person name="Kono N."/>
            <person name="Nakamura H."/>
            <person name="Ohtoshi R."/>
            <person name="Moran D.A.P."/>
            <person name="Shinohara A."/>
            <person name="Yoshida Y."/>
            <person name="Fujiwara M."/>
            <person name="Mori M."/>
            <person name="Tomita M."/>
            <person name="Arakawa K."/>
        </authorList>
    </citation>
    <scope>NUCLEOTIDE SEQUENCE [LARGE SCALE GENOMIC DNA]</scope>
</reference>
<keyword evidence="1" id="KW-0540">Nuclease</keyword>
<keyword evidence="8" id="KW-0239">DNA-directed DNA polymerase</keyword>
<protein>
    <submittedName>
        <fullName evidence="11">Copia protein</fullName>
    </submittedName>
</protein>
<evidence type="ECO:0000256" key="7">
    <source>
        <dbReference type="ARBA" id="ARBA00022918"/>
    </source>
</evidence>
<dbReference type="GO" id="GO:0046872">
    <property type="term" value="F:metal ion binding"/>
    <property type="evidence" value="ECO:0007669"/>
    <property type="project" value="UniProtKB-KW"/>
</dbReference>
<dbReference type="GO" id="GO:0004519">
    <property type="term" value="F:endonuclease activity"/>
    <property type="evidence" value="ECO:0007669"/>
    <property type="project" value="UniProtKB-KW"/>
</dbReference>
<keyword evidence="8" id="KW-0548">Nucleotidyltransferase</keyword>
<keyword evidence="2" id="KW-0479">Metal-binding</keyword>
<gene>
    <name evidence="11" type="primary">GIP_189</name>
    <name evidence="11" type="ORF">AVEN_82837_1</name>
</gene>
<evidence type="ECO:0000256" key="3">
    <source>
        <dbReference type="ARBA" id="ARBA00022759"/>
    </source>
</evidence>